<feature type="non-terminal residue" evidence="1">
    <location>
        <position position="1"/>
    </location>
</feature>
<comment type="caution">
    <text evidence="1">The sequence shown here is derived from an EMBL/GenBank/DDBJ whole genome shotgun (WGS) entry which is preliminary data.</text>
</comment>
<proteinExistence type="predicted"/>
<dbReference type="EMBL" id="VMNF01000007">
    <property type="protein sequence ID" value="TXC04844.1"/>
    <property type="molecule type" value="Genomic_DNA"/>
</dbReference>
<name>A0A5C6T356_FUSOC</name>
<gene>
    <name evidence="1" type="ORF">FocTR4_00001995</name>
</gene>
<evidence type="ECO:0000313" key="2">
    <source>
        <dbReference type="Proteomes" id="UP000321331"/>
    </source>
</evidence>
<dbReference type="AlphaFoldDB" id="A0A5C6T356"/>
<accession>A0A5C6T356</accession>
<organism evidence="1 2">
    <name type="scientific">Fusarium oxysporum f. sp. cubense</name>
    <dbReference type="NCBI Taxonomy" id="61366"/>
    <lineage>
        <taxon>Eukaryota</taxon>
        <taxon>Fungi</taxon>
        <taxon>Dikarya</taxon>
        <taxon>Ascomycota</taxon>
        <taxon>Pezizomycotina</taxon>
        <taxon>Sordariomycetes</taxon>
        <taxon>Hypocreomycetidae</taxon>
        <taxon>Hypocreales</taxon>
        <taxon>Nectriaceae</taxon>
        <taxon>Fusarium</taxon>
        <taxon>Fusarium oxysporum species complex</taxon>
    </lineage>
</organism>
<evidence type="ECO:0000313" key="1">
    <source>
        <dbReference type="EMBL" id="TXC04844.1"/>
    </source>
</evidence>
<sequence length="57" mass="6518">RQYRCLLKATVEFAITGKQLTKSLERQRDNLTNYEEGNLINHGCLTVRSLSHTKATP</sequence>
<dbReference type="Proteomes" id="UP000321331">
    <property type="component" value="Unassembled WGS sequence"/>
</dbReference>
<protein>
    <submittedName>
        <fullName evidence="1">Uncharacterized protein</fullName>
    </submittedName>
</protein>
<reference evidence="1 2" key="1">
    <citation type="submission" date="2019-07" db="EMBL/GenBank/DDBJ databases">
        <title>The First High-Quality Draft Genome Sequence of the Causal Agent of the Current Panama Disease Epidemic.</title>
        <authorList>
            <person name="Warmington R.J."/>
            <person name="Kay W."/>
            <person name="Jeffries A."/>
            <person name="Bebber D."/>
            <person name="Moore K."/>
            <person name="Studholme D.J."/>
        </authorList>
    </citation>
    <scope>NUCLEOTIDE SEQUENCE [LARGE SCALE GENOMIC DNA]</scope>
    <source>
        <strain evidence="1 2">TR4</strain>
    </source>
</reference>